<feature type="signal peptide" evidence="1">
    <location>
        <begin position="1"/>
        <end position="30"/>
    </location>
</feature>
<comment type="caution">
    <text evidence="2">The sequence shown here is derived from an EMBL/GenBank/DDBJ whole genome shotgun (WGS) entry which is preliminary data.</text>
</comment>
<dbReference type="EMBL" id="JAPTGG010000014">
    <property type="protein sequence ID" value="MCZ0866649.1"/>
    <property type="molecule type" value="Genomic_DNA"/>
</dbReference>
<organism evidence="2 3">
    <name type="scientific">Dasania phycosphaerae</name>
    <dbReference type="NCBI Taxonomy" id="2950436"/>
    <lineage>
        <taxon>Bacteria</taxon>
        <taxon>Pseudomonadati</taxon>
        <taxon>Pseudomonadota</taxon>
        <taxon>Gammaproteobacteria</taxon>
        <taxon>Cellvibrionales</taxon>
        <taxon>Spongiibacteraceae</taxon>
        <taxon>Dasania</taxon>
    </lineage>
</organism>
<keyword evidence="1" id="KW-0732">Signal</keyword>
<reference evidence="2 3" key="1">
    <citation type="submission" date="2022-12" db="EMBL/GenBank/DDBJ databases">
        <title>Dasania phycosphaerae sp. nov., isolated from particulate material of the south coast of Korea.</title>
        <authorList>
            <person name="Jiang Y."/>
        </authorList>
    </citation>
    <scope>NUCLEOTIDE SEQUENCE [LARGE SCALE GENOMIC DNA]</scope>
    <source>
        <strain evidence="2 3">GY-19</strain>
    </source>
</reference>
<dbReference type="RefSeq" id="WP_258332676.1">
    <property type="nucleotide sequence ID" value="NZ_JAPTGG010000014.1"/>
</dbReference>
<proteinExistence type="predicted"/>
<protein>
    <submittedName>
        <fullName evidence="2">DUF2066 domain-containing protein</fullName>
    </submittedName>
</protein>
<accession>A0A9J6RQS8</accession>
<evidence type="ECO:0000313" key="3">
    <source>
        <dbReference type="Proteomes" id="UP001069090"/>
    </source>
</evidence>
<feature type="chain" id="PRO_5039927051" evidence="1">
    <location>
        <begin position="31"/>
        <end position="367"/>
    </location>
</feature>
<sequence length="367" mass="41150">MMTKIHGNTRFYTACIAAIMLCLSLSTAHAAEVAQGLYKVELAVDTQSRRDRLRAASEGLKTVLVRISGHHSVLENDQLRAKVRQAERYLKRFSYARQPVADSDQEQLMIKMDFEPSLIEDLLRSESLPIWSENRPTVLLWAVVDGLEGKRFIGAGDERIVSAIQQQAARRGLVVKLPTLDLEDTIAISPEDLWQMNLWTAQRAAARYKADSLLIGRMTELSNGEWLGNWLFSNQGERSEIEGQAPQLSEYIGAAIDVAADQLASKYAIVPVKMSEDGVVIRLTGIKDFRAYARAVAYLQQLSAVRYANPIYVENQQLFIHLIADGQLEQLEQTLALGKKLEKIAPLDSLQAGNYPLTQLNYHWPAQ</sequence>
<keyword evidence="3" id="KW-1185">Reference proteome</keyword>
<name>A0A9J6RQS8_9GAMM</name>
<dbReference type="Proteomes" id="UP001069090">
    <property type="component" value="Unassembled WGS sequence"/>
</dbReference>
<dbReference type="Pfam" id="PF09839">
    <property type="entry name" value="DUF2066"/>
    <property type="match status" value="1"/>
</dbReference>
<dbReference type="InterPro" id="IPR018642">
    <property type="entry name" value="DUF2066"/>
</dbReference>
<evidence type="ECO:0000256" key="1">
    <source>
        <dbReference type="SAM" id="SignalP"/>
    </source>
</evidence>
<dbReference type="AlphaFoldDB" id="A0A9J6RQS8"/>
<evidence type="ECO:0000313" key="2">
    <source>
        <dbReference type="EMBL" id="MCZ0866649.1"/>
    </source>
</evidence>
<gene>
    <name evidence="2" type="ORF">O0V09_15665</name>
</gene>